<feature type="disulfide bond" evidence="11">
    <location>
        <begin position="138"/>
        <end position="150"/>
    </location>
</feature>
<evidence type="ECO:0000256" key="1">
    <source>
        <dbReference type="ARBA" id="ARBA00000822"/>
    </source>
</evidence>
<keyword evidence="4 11" id="KW-0147">Chitin-binding</keyword>
<dbReference type="InterPro" id="IPR036861">
    <property type="entry name" value="Endochitinase-like_sf"/>
</dbReference>
<keyword evidence="11" id="KW-1015">Disulfide bond</keyword>
<dbReference type="InterPro" id="IPR053214">
    <property type="entry name" value="LysM12-like"/>
</dbReference>
<dbReference type="InterPro" id="IPR018371">
    <property type="entry name" value="Chitin-binding_1_CS"/>
</dbReference>
<dbReference type="GO" id="GO:0008061">
    <property type="term" value="F:chitin binding"/>
    <property type="evidence" value="ECO:0007669"/>
    <property type="project" value="UniProtKB-UniRule"/>
</dbReference>
<reference evidence="17" key="1">
    <citation type="submission" date="2021-07" db="EMBL/GenBank/DDBJ databases">
        <title>Elsinoe batatas strain:CRI-CJ2 Genome sequencing and assembly.</title>
        <authorList>
            <person name="Huang L."/>
        </authorList>
    </citation>
    <scope>NUCLEOTIDE SEQUENCE</scope>
    <source>
        <strain evidence="17">CRI-CJ2</strain>
    </source>
</reference>
<feature type="compositionally biased region" description="Basic and acidic residues" evidence="13">
    <location>
        <begin position="741"/>
        <end position="758"/>
    </location>
</feature>
<dbReference type="InterPro" id="IPR001579">
    <property type="entry name" value="Glyco_hydro_18_chit_AS"/>
</dbReference>
<evidence type="ECO:0000256" key="4">
    <source>
        <dbReference type="ARBA" id="ARBA00022669"/>
    </source>
</evidence>
<keyword evidence="18" id="KW-1185">Reference proteome</keyword>
<dbReference type="GO" id="GO:0000272">
    <property type="term" value="P:polysaccharide catabolic process"/>
    <property type="evidence" value="ECO:0007669"/>
    <property type="project" value="UniProtKB-KW"/>
</dbReference>
<dbReference type="InterPro" id="IPR011583">
    <property type="entry name" value="Chitinase_II/V-like_cat"/>
</dbReference>
<evidence type="ECO:0000256" key="6">
    <source>
        <dbReference type="ARBA" id="ARBA00023024"/>
    </source>
</evidence>
<comment type="caution">
    <text evidence="17">The sequence shown here is derived from an EMBL/GenBank/DDBJ whole genome shotgun (WGS) entry which is preliminary data.</text>
</comment>
<evidence type="ECO:0000256" key="7">
    <source>
        <dbReference type="ARBA" id="ARBA00023026"/>
    </source>
</evidence>
<keyword evidence="14" id="KW-0812">Transmembrane</keyword>
<feature type="domain" description="Chitin-binding type-1" evidence="15">
    <location>
        <begin position="129"/>
        <end position="161"/>
    </location>
</feature>
<dbReference type="EMBL" id="JAESVG020000001">
    <property type="protein sequence ID" value="KAG8631873.1"/>
    <property type="molecule type" value="Genomic_DNA"/>
</dbReference>
<dbReference type="SMART" id="SM00636">
    <property type="entry name" value="Glyco_18"/>
    <property type="match status" value="1"/>
</dbReference>
<dbReference type="PROSITE" id="PS50941">
    <property type="entry name" value="CHIT_BIND_I_2"/>
    <property type="match status" value="2"/>
</dbReference>
<protein>
    <recommendedName>
        <fullName evidence="3">chitinase</fullName>
        <ecNumber evidence="3">3.2.1.14</ecNumber>
    </recommendedName>
</protein>
<feature type="compositionally biased region" description="Basic and acidic residues" evidence="13">
    <location>
        <begin position="1382"/>
        <end position="1391"/>
    </location>
</feature>
<proteinExistence type="inferred from homology"/>
<feature type="disulfide bond" evidence="11">
    <location>
        <begin position="205"/>
        <end position="209"/>
    </location>
</feature>
<keyword evidence="14" id="KW-1133">Transmembrane helix</keyword>
<evidence type="ECO:0000259" key="16">
    <source>
        <dbReference type="PROSITE" id="PS51910"/>
    </source>
</evidence>
<feature type="disulfide bond" evidence="11">
    <location>
        <begin position="182"/>
        <end position="194"/>
    </location>
</feature>
<dbReference type="PANTHER" id="PTHR47700">
    <property type="entry name" value="V CHITINASE, PUTATIVE (AFU_ORTHOLOGUE AFUA_6G13720)-RELATED"/>
    <property type="match status" value="1"/>
</dbReference>
<name>A0A8K0PLN0_9PEZI</name>
<keyword evidence="8" id="KW-0119">Carbohydrate metabolism</keyword>
<keyword evidence="10" id="KW-0624">Polysaccharide degradation</keyword>
<dbReference type="GO" id="GO:0006032">
    <property type="term" value="P:chitin catabolic process"/>
    <property type="evidence" value="ECO:0007669"/>
    <property type="project" value="UniProtKB-KW"/>
</dbReference>
<organism evidence="17 18">
    <name type="scientific">Elsinoe batatas</name>
    <dbReference type="NCBI Taxonomy" id="2601811"/>
    <lineage>
        <taxon>Eukaryota</taxon>
        <taxon>Fungi</taxon>
        <taxon>Dikarya</taxon>
        <taxon>Ascomycota</taxon>
        <taxon>Pezizomycotina</taxon>
        <taxon>Dothideomycetes</taxon>
        <taxon>Dothideomycetidae</taxon>
        <taxon>Myriangiales</taxon>
        <taxon>Elsinoaceae</taxon>
        <taxon>Elsinoe</taxon>
    </lineage>
</organism>
<dbReference type="EC" id="3.2.1.14" evidence="3"/>
<keyword evidence="14" id="KW-0472">Membrane</keyword>
<accession>A0A8K0PLN0</accession>
<evidence type="ECO:0000256" key="12">
    <source>
        <dbReference type="RuleBase" id="RU000489"/>
    </source>
</evidence>
<dbReference type="PANTHER" id="PTHR47700:SF2">
    <property type="entry name" value="CHITINASE"/>
    <property type="match status" value="1"/>
</dbReference>
<evidence type="ECO:0000259" key="15">
    <source>
        <dbReference type="PROSITE" id="PS50941"/>
    </source>
</evidence>
<dbReference type="SMART" id="SM00270">
    <property type="entry name" value="ChtBD1"/>
    <property type="match status" value="2"/>
</dbReference>
<evidence type="ECO:0000256" key="5">
    <source>
        <dbReference type="ARBA" id="ARBA00022801"/>
    </source>
</evidence>
<evidence type="ECO:0000256" key="14">
    <source>
        <dbReference type="SAM" id="Phobius"/>
    </source>
</evidence>
<dbReference type="SUPFAM" id="SSF57016">
    <property type="entry name" value="Plant lectins/antimicrobial peptides"/>
    <property type="match status" value="2"/>
</dbReference>
<comment type="similarity">
    <text evidence="2">Belongs to the glycosyl hydrolase 18 family. Chitinase class V subfamily.</text>
</comment>
<comment type="caution">
    <text evidence="11">Lacks conserved residue(s) required for the propagation of feature annotation.</text>
</comment>
<comment type="catalytic activity">
    <reaction evidence="1">
        <text>Random endo-hydrolysis of N-acetyl-beta-D-glucosaminide (1-&gt;4)-beta-linkages in chitin and chitodextrins.</text>
        <dbReference type="EC" id="3.2.1.14"/>
    </reaction>
</comment>
<feature type="domain" description="GH18" evidence="16">
    <location>
        <begin position="223"/>
        <end position="581"/>
    </location>
</feature>
<dbReference type="GO" id="GO:0008843">
    <property type="term" value="F:endochitinase activity"/>
    <property type="evidence" value="ECO:0007669"/>
    <property type="project" value="UniProtKB-EC"/>
</dbReference>
<evidence type="ECO:0000313" key="17">
    <source>
        <dbReference type="EMBL" id="KAG8631873.1"/>
    </source>
</evidence>
<dbReference type="PROSITE" id="PS00026">
    <property type="entry name" value="CHIT_BIND_I_1"/>
    <property type="match status" value="1"/>
</dbReference>
<evidence type="ECO:0000256" key="3">
    <source>
        <dbReference type="ARBA" id="ARBA00012729"/>
    </source>
</evidence>
<evidence type="ECO:0000313" key="18">
    <source>
        <dbReference type="Proteomes" id="UP000809789"/>
    </source>
</evidence>
<evidence type="ECO:0000256" key="8">
    <source>
        <dbReference type="ARBA" id="ARBA00023277"/>
    </source>
</evidence>
<dbReference type="PROSITE" id="PS01095">
    <property type="entry name" value="GH18_1"/>
    <property type="match status" value="1"/>
</dbReference>
<feature type="region of interest" description="Disordered" evidence="13">
    <location>
        <begin position="1347"/>
        <end position="1412"/>
    </location>
</feature>
<feature type="transmembrane region" description="Helical" evidence="14">
    <location>
        <begin position="6"/>
        <end position="27"/>
    </location>
</feature>
<dbReference type="InterPro" id="IPR029070">
    <property type="entry name" value="Chitinase_insertion_sf"/>
</dbReference>
<gene>
    <name evidence="17" type="ORF">KVT40_001013</name>
</gene>
<evidence type="ECO:0000256" key="11">
    <source>
        <dbReference type="PROSITE-ProRule" id="PRU00261"/>
    </source>
</evidence>
<dbReference type="Gene3D" id="3.30.60.10">
    <property type="entry name" value="Endochitinase-like"/>
    <property type="match status" value="2"/>
</dbReference>
<evidence type="ECO:0000256" key="2">
    <source>
        <dbReference type="ARBA" id="ARBA00008682"/>
    </source>
</evidence>
<dbReference type="InterPro" id="IPR001002">
    <property type="entry name" value="Chitin-bd_1"/>
</dbReference>
<keyword evidence="5 12" id="KW-0378">Hydrolase</keyword>
<dbReference type="InterPro" id="IPR001223">
    <property type="entry name" value="Glyco_hydro18_cat"/>
</dbReference>
<evidence type="ECO:0000256" key="13">
    <source>
        <dbReference type="SAM" id="MobiDB-lite"/>
    </source>
</evidence>
<feature type="region of interest" description="Disordered" evidence="13">
    <location>
        <begin position="737"/>
        <end position="758"/>
    </location>
</feature>
<dbReference type="Proteomes" id="UP000809789">
    <property type="component" value="Unassembled WGS sequence"/>
</dbReference>
<feature type="disulfide bond" evidence="11">
    <location>
        <begin position="143"/>
        <end position="157"/>
    </location>
</feature>
<dbReference type="CDD" id="cd00035">
    <property type="entry name" value="ChtBD1"/>
    <property type="match status" value="1"/>
</dbReference>
<feature type="domain" description="Chitin-binding type-1" evidence="15">
    <location>
        <begin position="162"/>
        <end position="211"/>
    </location>
</feature>
<feature type="transmembrane region" description="Helical" evidence="14">
    <location>
        <begin position="48"/>
        <end position="67"/>
    </location>
</feature>
<keyword evidence="9 12" id="KW-0326">Glycosidase</keyword>
<dbReference type="SUPFAM" id="SSF54556">
    <property type="entry name" value="Chitinase insertion domain"/>
    <property type="match status" value="1"/>
</dbReference>
<dbReference type="PROSITE" id="PS51910">
    <property type="entry name" value="GH18_2"/>
    <property type="match status" value="1"/>
</dbReference>
<dbReference type="Gene3D" id="3.20.20.80">
    <property type="entry name" value="Glycosidases"/>
    <property type="match status" value="1"/>
</dbReference>
<keyword evidence="6" id="KW-0146">Chitin degradation</keyword>
<evidence type="ECO:0000256" key="10">
    <source>
        <dbReference type="ARBA" id="ARBA00023326"/>
    </source>
</evidence>
<dbReference type="Pfam" id="PF00704">
    <property type="entry name" value="Glyco_hydro_18"/>
    <property type="match status" value="1"/>
</dbReference>
<keyword evidence="7" id="KW-0843">Virulence</keyword>
<dbReference type="Gene3D" id="3.10.50.10">
    <property type="match status" value="1"/>
</dbReference>
<dbReference type="OrthoDB" id="73875at2759"/>
<dbReference type="Pfam" id="PF00187">
    <property type="entry name" value="Chitin_bind_1"/>
    <property type="match status" value="1"/>
</dbReference>
<feature type="disulfide bond" evidence="11">
    <location>
        <begin position="187"/>
        <end position="201"/>
    </location>
</feature>
<evidence type="ECO:0000256" key="9">
    <source>
        <dbReference type="ARBA" id="ARBA00023295"/>
    </source>
</evidence>
<dbReference type="SUPFAM" id="SSF51445">
    <property type="entry name" value="(Trans)glycosidases"/>
    <property type="match status" value="1"/>
</dbReference>
<dbReference type="InterPro" id="IPR017853">
    <property type="entry name" value="GH"/>
</dbReference>
<sequence>MELSSHTHAGLYIPCILMPLPSSHFLFRCQLNKVSSLIPPFAMFRRSACFRLLLLYLCSTPILALHFDGSLTAKLPPVVPSVPLVVDEALPHANTSIGVAPLSDLLIPRDLVIRADGSGQSTSAASSGDFTCGPNKPCGNGACCGDSGWCGYSPTYCGTGCQSNCDAKAEGGQYASSPGKACPLNVCCSEFGFCGTTTEFCAAGCQSNCEQPKPSGPKGHVQQKIIAYWESWNENKPCEHMSADEIPVNDISHLIYAFGFVNPGDFDIVNMPDVRPETFREVFFLKNKNPDLKIQVALGGWTHNDPGKWQKVFSDMVSSEANRSKFITNLLGFLAQYGFDGVDFDWEYPGAQDRGGTPEDGVNYTQLLKELRAAIRSSGRDYIVTYTAPTSYWYLRHFDVSGMNQYVDWINLMSYDLHGIWDADNPIGNQILAHTNLTEIDLALDLFWRNNIPPEDIVLGIGFYGRSFKLADKNCWKPGCKFESSDGGGEPGECTGTSGFLSYSEVMNILGSRNAKSTYYDKDAQVKYLTYGQNSWISYDDAETFQKKTDFANDRGMSGLMIWAIDLYDDRHSALSALTGQEVEDPLALPISSLPTIGHSTDDASQCRVTDCGGFCNQGETPVGRVKSLFGDHKKACKESRDARYVCCPAWTSLDADDCYWDAGGGAVQTDCSGKCQDGDIKLFGDSWGWKGDLVSGEYDYVCARGGKAFCCAAGNKQRFLDICTWSDCDKACPSGPRSNPRCDAEGSIGPKRDEMNDATKGAPGFRKLCCPKPDSFKNCKWKGAKVCSDQCDNGQITLDLDPRGPGEKACDNGREQVFCCDVPGRKDQPFLPVDLDKLFPPEYLPPADALPQFELVGFNGRATIGNANPGETGVAFFLIAGSDTAVSSMRKRGDSGVVFLDCPADILDAPLDRIHTARVICLDADVEDCLKVQKNGVEGTVVHMPNECGNGSFSRAVSLMPSENQSIPLELARKNPTSAVYDFSFDYNMPLVRRDAGRFSIRMDYSNVKGYWDTVADSPGVQKRDLDDLVKRFYSGNNMDWVNKFNDLPIGDSGTLSDIGKSKLEHLVYFEQEMCTVDDKQRGQGIAAAIQGELNAGFFYGFSMIATWDPASTVKVHQSAGFLHPVGTTSAAYTVSGIGTLDTSQKLNGASLRKSSGQQAIGGHGLYHGWASVTPYKEETVTLKSEGQNGPAVAFNGYMEAKIEVDWGDNINVHFPRVTSGVRAKNLALQRNSKLTPLRSGGQVSGRVTIGSSIKLGIKTSMYFSRPYQFAVDGDLPDLSVTQNVAASFNIQGDENSICLDTKVYQSNDATLVHADLVGWGDDYKRQYLEQSFGFQSDECWNANTRRSEGELPGDTLTERAPSDGADSGVKLPAEVLPAEGSDRDADEVPKAGNTKKKRQNNSVPGDFSGYEGMPNLRDLLDRDSMNGLIPEINCMPCAPCGLSIDVRDCCECAWLPPDEDTIFGIIGSSPFRKRSAAEELHELFERARSIGTGRKLINFFNDWQTETELYPQYPNYYMIPQNDADWDGSRYGAVKKYFHNTTALCTSFDVSQATTADVMYPYPHTGYRGFTYARGVGYHQMYQTEHVFEGQTLARFFNSWLLGKPVGDPRRRDQSWIEQNIFTQTINTWGNQPLVNALADELGSVDHLNRLTVFMSKPNLMKGNLFGGGVSISQAKFTSYPAGPDQLYAARQVGMIFTYLNIDTVWESFCDTYNGMLDLFEKFDQWYDIPGDTSYLAAEWPKFIRAELDRVVRTARSDLKMMDQRRSPAGVLYATRWLTVMNVALGEIQKIKLERTDKCRNLPASTAGRYTG</sequence>